<organism evidence="2 3">
    <name type="scientific">Rhizobium hainanense</name>
    <dbReference type="NCBI Taxonomy" id="52131"/>
    <lineage>
        <taxon>Bacteria</taxon>
        <taxon>Pseudomonadati</taxon>
        <taxon>Pseudomonadota</taxon>
        <taxon>Alphaproteobacteria</taxon>
        <taxon>Hyphomicrobiales</taxon>
        <taxon>Rhizobiaceae</taxon>
        <taxon>Rhizobium/Agrobacterium group</taxon>
        <taxon>Rhizobium</taxon>
    </lineage>
</organism>
<dbReference type="EMBL" id="FMAC01000021">
    <property type="protein sequence ID" value="SCB39926.1"/>
    <property type="molecule type" value="Genomic_DNA"/>
</dbReference>
<protein>
    <submittedName>
        <fullName evidence="2">Uncharacterized protein</fullName>
    </submittedName>
</protein>
<dbReference type="AlphaFoldDB" id="A0A1C3WJ96"/>
<name>A0A1C3WJ96_9HYPH</name>
<evidence type="ECO:0000313" key="2">
    <source>
        <dbReference type="EMBL" id="SCB39926.1"/>
    </source>
</evidence>
<accession>A0A1C3WJ96</accession>
<keyword evidence="3" id="KW-1185">Reference proteome</keyword>
<proteinExistence type="predicted"/>
<evidence type="ECO:0000256" key="1">
    <source>
        <dbReference type="SAM" id="MobiDB-lite"/>
    </source>
</evidence>
<dbReference type="Proteomes" id="UP000186228">
    <property type="component" value="Unassembled WGS sequence"/>
</dbReference>
<reference evidence="3" key="1">
    <citation type="submission" date="2016-08" db="EMBL/GenBank/DDBJ databases">
        <authorList>
            <person name="Varghese N."/>
            <person name="Submissions Spin"/>
        </authorList>
    </citation>
    <scope>NUCLEOTIDE SEQUENCE [LARGE SCALE GENOMIC DNA]</scope>
    <source>
        <strain evidence="3">CCBAU 57015</strain>
    </source>
</reference>
<sequence length="52" mass="5556">METTTAPKHTDTIGRELSVFARAPRVGRTPSTTEIAAMIKGGKPGDMDKLDV</sequence>
<feature type="compositionally biased region" description="Basic and acidic residues" evidence="1">
    <location>
        <begin position="43"/>
        <end position="52"/>
    </location>
</feature>
<gene>
    <name evidence="2" type="ORF">GA0061100_12124</name>
</gene>
<dbReference type="RefSeq" id="WP_167459859.1">
    <property type="nucleotide sequence ID" value="NZ_FMAC01000021.1"/>
</dbReference>
<evidence type="ECO:0000313" key="3">
    <source>
        <dbReference type="Proteomes" id="UP000186228"/>
    </source>
</evidence>
<feature type="region of interest" description="Disordered" evidence="1">
    <location>
        <begin position="26"/>
        <end position="52"/>
    </location>
</feature>